<keyword evidence="2 6" id="KW-0479">Metal-binding</keyword>
<sequence length="129" mass="14589">MSLTSVLSADAIANALKECKAPDTFCHKKFFQTCGLTKKTSQEVKNVFRILDDDGSEFIEEDELQFFLQRFSPSARVLTESETKKFMLALDEDNDGKIGIDGTLLLRLLGLISPLQAKKEEPFCTQRHR</sequence>
<feature type="binding site" evidence="6">
    <location>
        <position position="63"/>
    </location>
    <ligand>
        <name>Ca(2+)</name>
        <dbReference type="ChEBI" id="CHEBI:29108"/>
        <label>1</label>
    </ligand>
</feature>
<evidence type="ECO:0000313" key="9">
    <source>
        <dbReference type="Ensembl" id="ENSPKIP00000037408.1"/>
    </source>
</evidence>
<evidence type="ECO:0000313" key="10">
    <source>
        <dbReference type="Proteomes" id="UP000261540"/>
    </source>
</evidence>
<feature type="binding site" evidence="6">
    <location>
        <position position="54"/>
    </location>
    <ligand>
        <name>Ca(2+)</name>
        <dbReference type="ChEBI" id="CHEBI:29108"/>
        <label>1</label>
    </ligand>
</feature>
<dbReference type="InterPro" id="IPR008080">
    <property type="entry name" value="Parvalbumin"/>
</dbReference>
<keyword evidence="3" id="KW-0677">Repeat</keyword>
<evidence type="ECO:0000259" key="8">
    <source>
        <dbReference type="PROSITE" id="PS50222"/>
    </source>
</evidence>
<reference evidence="9" key="1">
    <citation type="submission" date="2025-08" db="UniProtKB">
        <authorList>
            <consortium name="Ensembl"/>
        </authorList>
    </citation>
    <scope>IDENTIFICATION</scope>
</reference>
<dbReference type="AlphaFoldDB" id="A0A3B3T4L7"/>
<evidence type="ECO:0000256" key="3">
    <source>
        <dbReference type="ARBA" id="ARBA00022737"/>
    </source>
</evidence>
<feature type="binding site" evidence="6">
    <location>
        <position position="58"/>
    </location>
    <ligand>
        <name>Ca(2+)</name>
        <dbReference type="ChEBI" id="CHEBI:29108"/>
        <label>1</label>
    </ligand>
</feature>
<evidence type="ECO:0000256" key="4">
    <source>
        <dbReference type="ARBA" id="ARBA00022837"/>
    </source>
</evidence>
<dbReference type="Pfam" id="PF13499">
    <property type="entry name" value="EF-hand_7"/>
    <property type="match status" value="1"/>
</dbReference>
<comment type="similarity">
    <text evidence="1 7">Belongs to the parvalbumin family.</text>
</comment>
<keyword evidence="5" id="KW-0514">Muscle protein</keyword>
<dbReference type="SUPFAM" id="SSF47473">
    <property type="entry name" value="EF-hand"/>
    <property type="match status" value="1"/>
</dbReference>
<organism evidence="9 10">
    <name type="scientific">Paramormyrops kingsleyae</name>
    <dbReference type="NCBI Taxonomy" id="1676925"/>
    <lineage>
        <taxon>Eukaryota</taxon>
        <taxon>Metazoa</taxon>
        <taxon>Chordata</taxon>
        <taxon>Craniata</taxon>
        <taxon>Vertebrata</taxon>
        <taxon>Euteleostomi</taxon>
        <taxon>Actinopterygii</taxon>
        <taxon>Neopterygii</taxon>
        <taxon>Teleostei</taxon>
        <taxon>Osteoglossocephala</taxon>
        <taxon>Osteoglossomorpha</taxon>
        <taxon>Osteoglossiformes</taxon>
        <taxon>Mormyridae</taxon>
        <taxon>Paramormyrops</taxon>
    </lineage>
</organism>
<feature type="binding site" evidence="6">
    <location>
        <position position="93"/>
    </location>
    <ligand>
        <name>Ca(2+)</name>
        <dbReference type="ChEBI" id="CHEBI:29108"/>
        <label>2</label>
    </ligand>
</feature>
<dbReference type="GO" id="GO:0005509">
    <property type="term" value="F:calcium ion binding"/>
    <property type="evidence" value="ECO:0007669"/>
    <property type="project" value="UniProtKB-UniRule"/>
</dbReference>
<feature type="binding site" evidence="6">
    <location>
        <position position="52"/>
    </location>
    <ligand>
        <name>Ca(2+)</name>
        <dbReference type="ChEBI" id="CHEBI:29108"/>
        <label>1</label>
    </ligand>
</feature>
<accession>A0A3B3T4L7</accession>
<dbReference type="PRINTS" id="PR01697">
    <property type="entry name" value="PARVALBUMIN"/>
</dbReference>
<evidence type="ECO:0000256" key="1">
    <source>
        <dbReference type="ARBA" id="ARBA00009753"/>
    </source>
</evidence>
<dbReference type="Ensembl" id="ENSPKIT00000018373.1">
    <property type="protein sequence ID" value="ENSPKIP00000037408.1"/>
    <property type="gene ID" value="ENSPKIG00000015607.1"/>
</dbReference>
<feature type="binding site" evidence="6">
    <location>
        <position position="95"/>
    </location>
    <ligand>
        <name>Ca(2+)</name>
        <dbReference type="ChEBI" id="CHEBI:29108"/>
        <label>2</label>
    </ligand>
</feature>
<evidence type="ECO:0000256" key="6">
    <source>
        <dbReference type="PIRSR" id="PIRSR608080-1"/>
    </source>
</evidence>
<keyword evidence="10" id="KW-1185">Reference proteome</keyword>
<name>A0A3B3T4L7_9TELE</name>
<reference evidence="9" key="2">
    <citation type="submission" date="2025-09" db="UniProtKB">
        <authorList>
            <consortium name="Ensembl"/>
        </authorList>
    </citation>
    <scope>IDENTIFICATION</scope>
</reference>
<dbReference type="CDD" id="cd16255">
    <property type="entry name" value="EFh_parvalbumin_beta"/>
    <property type="match status" value="1"/>
</dbReference>
<dbReference type="STRING" id="1676925.ENSPKIP00000037408"/>
<dbReference type="PANTHER" id="PTHR11653:SF4">
    <property type="entry name" value="ONCOMODULIN-2-RELATED"/>
    <property type="match status" value="1"/>
</dbReference>
<dbReference type="PROSITE" id="PS50222">
    <property type="entry name" value="EF_HAND_2"/>
    <property type="match status" value="1"/>
</dbReference>
<dbReference type="InterPro" id="IPR011992">
    <property type="entry name" value="EF-hand-dom_pair"/>
</dbReference>
<feature type="binding site" evidence="6">
    <location>
        <position position="97"/>
    </location>
    <ligand>
        <name>Ca(2+)</name>
        <dbReference type="ChEBI" id="CHEBI:29108"/>
        <label>2</label>
    </ligand>
</feature>
<protein>
    <recommendedName>
        <fullName evidence="7">Parvalbumin</fullName>
    </recommendedName>
</protein>
<dbReference type="GeneTree" id="ENSGT00940000163861"/>
<evidence type="ECO:0000256" key="5">
    <source>
        <dbReference type="ARBA" id="ARBA00023179"/>
    </source>
</evidence>
<dbReference type="InterPro" id="IPR002048">
    <property type="entry name" value="EF_hand_dom"/>
</dbReference>
<evidence type="ECO:0000256" key="7">
    <source>
        <dbReference type="RuleBase" id="RU368048"/>
    </source>
</evidence>
<feature type="domain" description="EF-hand" evidence="8">
    <location>
        <begin position="39"/>
        <end position="74"/>
    </location>
</feature>
<dbReference type="Gene3D" id="1.10.238.10">
    <property type="entry name" value="EF-hand"/>
    <property type="match status" value="1"/>
</dbReference>
<dbReference type="GO" id="GO:0005737">
    <property type="term" value="C:cytoplasm"/>
    <property type="evidence" value="ECO:0007669"/>
    <property type="project" value="TreeGrafter"/>
</dbReference>
<dbReference type="PANTHER" id="PTHR11653">
    <property type="entry name" value="PARVALBUMIN ALPHA"/>
    <property type="match status" value="1"/>
</dbReference>
<dbReference type="FunFam" id="1.10.238.10:FF:000060">
    <property type="entry name" value="Parvalbumin, thymic"/>
    <property type="match status" value="1"/>
</dbReference>
<keyword evidence="4 6" id="KW-0106">Calcium</keyword>
<proteinExistence type="inferred from homology"/>
<evidence type="ECO:0000256" key="2">
    <source>
        <dbReference type="ARBA" id="ARBA00022723"/>
    </source>
</evidence>
<comment type="function">
    <text evidence="7">In muscle, parvalbumin is thought to be involved in relaxation after contraction. It binds two calcium ions.</text>
</comment>
<dbReference type="Proteomes" id="UP000261540">
    <property type="component" value="Unplaced"/>
</dbReference>
<feature type="binding site" evidence="6">
    <location>
        <position position="91"/>
    </location>
    <ligand>
        <name>Ca(2+)</name>
        <dbReference type="ChEBI" id="CHEBI:29108"/>
        <label>2</label>
    </ligand>
</feature>
<feature type="binding site" evidence="6">
    <location>
        <position position="56"/>
    </location>
    <ligand>
        <name>Ca(2+)</name>
        <dbReference type="ChEBI" id="CHEBI:29108"/>
        <label>1</label>
    </ligand>
</feature>